<dbReference type="PRINTS" id="PR00598">
    <property type="entry name" value="HTHMARR"/>
</dbReference>
<dbReference type="RefSeq" id="WP_017641374.1">
    <property type="nucleotide sequence ID" value="NZ_CP102428.1"/>
</dbReference>
<accession>A0A178LAI3</accession>
<evidence type="ECO:0000313" key="3">
    <source>
        <dbReference type="Proteomes" id="UP000078356"/>
    </source>
</evidence>
<dbReference type="OrthoDB" id="8588347at2"/>
<dbReference type="EMBL" id="LWCR01000045">
    <property type="protein sequence ID" value="OAN26156.1"/>
    <property type="molecule type" value="Genomic_DNA"/>
</dbReference>
<dbReference type="PANTHER" id="PTHR33164">
    <property type="entry name" value="TRANSCRIPTIONAL REGULATOR, MARR FAMILY"/>
    <property type="match status" value="1"/>
</dbReference>
<dbReference type="AlphaFoldDB" id="A0A178LAI3"/>
<dbReference type="InterPro" id="IPR012712">
    <property type="entry name" value="HpaR/FarR"/>
</dbReference>
<name>A0A178LAI3_9PSED</name>
<sequence>MLTPRVSLTLTLLQAREAAMAFFRPLLNQHGLTEQQWRVIRLLKQRGDTEMHELANQACILKPSMSGVLVRMEQTGYVERYRNARDARRVHVKLTAQGEACFAAMAGGMEANYQRILEQFGEEKLGTLIGLLEELKRIEPEGGVTPPAESAQDL</sequence>
<evidence type="ECO:0000259" key="1">
    <source>
        <dbReference type="PROSITE" id="PS50995"/>
    </source>
</evidence>
<proteinExistence type="predicted"/>
<dbReference type="GO" id="GO:0003700">
    <property type="term" value="F:DNA-binding transcription factor activity"/>
    <property type="evidence" value="ECO:0007669"/>
    <property type="project" value="InterPro"/>
</dbReference>
<feature type="domain" description="HTH marR-type" evidence="1">
    <location>
        <begin position="5"/>
        <end position="137"/>
    </location>
</feature>
<dbReference type="SUPFAM" id="SSF46785">
    <property type="entry name" value="Winged helix' DNA-binding domain"/>
    <property type="match status" value="1"/>
</dbReference>
<dbReference type="GO" id="GO:0003677">
    <property type="term" value="F:DNA binding"/>
    <property type="evidence" value="ECO:0007669"/>
    <property type="project" value="InterPro"/>
</dbReference>
<reference evidence="2 3" key="1">
    <citation type="submission" date="2016-04" db="EMBL/GenBank/DDBJ databases">
        <title>Draft Genome Sequences of Staphylococcus capitis Strain H36, S. capitis Strain H65, S. cohnii Strain H62, S. hominis Strain H69, Mycobacterium iranicum Strain H39, Plantibacter sp. Strain H53, Pseudomonas oryzihabitans Strain H72, and Microbacterium sp. Strain H83, isolated from residential settings.</title>
        <authorList>
            <person name="Lymperopoulou D."/>
            <person name="Adams R.I."/>
            <person name="Lindow S."/>
            <person name="Coil D.A."/>
            <person name="Jospin G."/>
            <person name="Eisen J.A."/>
        </authorList>
    </citation>
    <scope>NUCLEOTIDE SEQUENCE [LARGE SCALE GENOMIC DNA]</scope>
    <source>
        <strain evidence="2 3">H72</strain>
    </source>
</reference>
<dbReference type="InterPro" id="IPR036388">
    <property type="entry name" value="WH-like_DNA-bd_sf"/>
</dbReference>
<dbReference type="InterPro" id="IPR000835">
    <property type="entry name" value="HTH_MarR-typ"/>
</dbReference>
<dbReference type="SMART" id="SM00347">
    <property type="entry name" value="HTH_MARR"/>
    <property type="match status" value="1"/>
</dbReference>
<dbReference type="Proteomes" id="UP000078356">
    <property type="component" value="Unassembled WGS sequence"/>
</dbReference>
<dbReference type="PANTHER" id="PTHR33164:SF13">
    <property type="entry name" value="4-HYDROXYPHENYLACETATE CATABOLISM PROTEIN"/>
    <property type="match status" value="1"/>
</dbReference>
<dbReference type="GO" id="GO:0045892">
    <property type="term" value="P:negative regulation of DNA-templated transcription"/>
    <property type="evidence" value="ECO:0007669"/>
    <property type="project" value="InterPro"/>
</dbReference>
<evidence type="ECO:0000313" key="2">
    <source>
        <dbReference type="EMBL" id="OAN26156.1"/>
    </source>
</evidence>
<dbReference type="Pfam" id="PF01047">
    <property type="entry name" value="MarR"/>
    <property type="match status" value="1"/>
</dbReference>
<dbReference type="NCBIfam" id="TIGR02337">
    <property type="entry name" value="HpaR"/>
    <property type="match status" value="1"/>
</dbReference>
<dbReference type="GO" id="GO:0006950">
    <property type="term" value="P:response to stress"/>
    <property type="evidence" value="ECO:0007669"/>
    <property type="project" value="TreeGrafter"/>
</dbReference>
<organism evidence="2 3">
    <name type="scientific">Pseudomonas oryzihabitans</name>
    <dbReference type="NCBI Taxonomy" id="47885"/>
    <lineage>
        <taxon>Bacteria</taxon>
        <taxon>Pseudomonadati</taxon>
        <taxon>Pseudomonadota</taxon>
        <taxon>Gammaproteobacteria</taxon>
        <taxon>Pseudomonadales</taxon>
        <taxon>Pseudomonadaceae</taxon>
        <taxon>Pseudomonas</taxon>
    </lineage>
</organism>
<protein>
    <submittedName>
        <fullName evidence="2">Transcriptional regulator</fullName>
    </submittedName>
</protein>
<dbReference type="Gene3D" id="1.10.10.10">
    <property type="entry name" value="Winged helix-like DNA-binding domain superfamily/Winged helix DNA-binding domain"/>
    <property type="match status" value="1"/>
</dbReference>
<dbReference type="InterPro" id="IPR036390">
    <property type="entry name" value="WH_DNA-bd_sf"/>
</dbReference>
<gene>
    <name evidence="2" type="ORF">A4V15_07100</name>
</gene>
<dbReference type="PROSITE" id="PS50995">
    <property type="entry name" value="HTH_MARR_2"/>
    <property type="match status" value="1"/>
</dbReference>
<dbReference type="InterPro" id="IPR039422">
    <property type="entry name" value="MarR/SlyA-like"/>
</dbReference>
<comment type="caution">
    <text evidence="2">The sequence shown here is derived from an EMBL/GenBank/DDBJ whole genome shotgun (WGS) entry which is preliminary data.</text>
</comment>